<evidence type="ECO:0000256" key="1">
    <source>
        <dbReference type="ARBA" id="ARBA00010144"/>
    </source>
</evidence>
<feature type="compositionally biased region" description="Basic and acidic residues" evidence="6">
    <location>
        <begin position="116"/>
        <end position="134"/>
    </location>
</feature>
<evidence type="ECO:0000256" key="5">
    <source>
        <dbReference type="PROSITE-ProRule" id="PRU00042"/>
    </source>
</evidence>
<keyword evidence="4" id="KW-0862">Zinc</keyword>
<evidence type="ECO:0000256" key="3">
    <source>
        <dbReference type="ARBA" id="ARBA00022771"/>
    </source>
</evidence>
<accession>A0ABY7DGY5</accession>
<feature type="compositionally biased region" description="Low complexity" evidence="6">
    <location>
        <begin position="144"/>
        <end position="161"/>
    </location>
</feature>
<dbReference type="PANTHER" id="PTHR12522">
    <property type="entry name" value="ZINC-FINGER PROTEIN NOLZ1-RELATED"/>
    <property type="match status" value="1"/>
</dbReference>
<dbReference type="PROSITE" id="PS50157">
    <property type="entry name" value="ZINC_FINGER_C2H2_2"/>
    <property type="match status" value="1"/>
</dbReference>
<proteinExistence type="inferred from homology"/>
<dbReference type="InterPro" id="IPR013087">
    <property type="entry name" value="Znf_C2H2_type"/>
</dbReference>
<dbReference type="Proteomes" id="UP001164746">
    <property type="component" value="Chromosome 2"/>
</dbReference>
<evidence type="ECO:0000313" key="8">
    <source>
        <dbReference type="EMBL" id="WAQ95338.1"/>
    </source>
</evidence>
<feature type="region of interest" description="Disordered" evidence="6">
    <location>
        <begin position="46"/>
        <end position="214"/>
    </location>
</feature>
<feature type="compositionally biased region" description="Basic and acidic residues" evidence="6">
    <location>
        <begin position="81"/>
        <end position="95"/>
    </location>
</feature>
<protein>
    <submittedName>
        <fullName evidence="8">NOC-like protein</fullName>
    </submittedName>
</protein>
<name>A0ABY7DGY5_MYAAR</name>
<evidence type="ECO:0000259" key="7">
    <source>
        <dbReference type="PROSITE" id="PS50157"/>
    </source>
</evidence>
<dbReference type="InterPro" id="IPR051520">
    <property type="entry name" value="Elbow/Noc_ZnFinger"/>
</dbReference>
<keyword evidence="3 5" id="KW-0863">Zinc-finger</keyword>
<feature type="region of interest" description="Disordered" evidence="6">
    <location>
        <begin position="1"/>
        <end position="33"/>
    </location>
</feature>
<feature type="compositionally biased region" description="Basic and acidic residues" evidence="6">
    <location>
        <begin position="192"/>
        <end position="202"/>
    </location>
</feature>
<dbReference type="EMBL" id="CP111013">
    <property type="protein sequence ID" value="WAQ95338.1"/>
    <property type="molecule type" value="Genomic_DNA"/>
</dbReference>
<reference evidence="8" key="1">
    <citation type="submission" date="2022-11" db="EMBL/GenBank/DDBJ databases">
        <title>Centuries of genome instability and evolution in soft-shell clam transmissible cancer (bioRxiv).</title>
        <authorList>
            <person name="Hart S.F.M."/>
            <person name="Yonemitsu M.A."/>
            <person name="Giersch R.M."/>
            <person name="Beal B.F."/>
            <person name="Arriagada G."/>
            <person name="Davis B.W."/>
            <person name="Ostrander E.A."/>
            <person name="Goff S.P."/>
            <person name="Metzger M.J."/>
        </authorList>
    </citation>
    <scope>NUCLEOTIDE SEQUENCE</scope>
    <source>
        <strain evidence="8">MELC-2E11</strain>
        <tissue evidence="8">Siphon/mantle</tissue>
    </source>
</reference>
<dbReference type="Gene3D" id="3.30.160.60">
    <property type="entry name" value="Classic Zinc Finger"/>
    <property type="match status" value="1"/>
</dbReference>
<gene>
    <name evidence="8" type="ORF">MAR_028028</name>
</gene>
<evidence type="ECO:0000256" key="2">
    <source>
        <dbReference type="ARBA" id="ARBA00022723"/>
    </source>
</evidence>
<keyword evidence="2" id="KW-0479">Metal-binding</keyword>
<keyword evidence="9" id="KW-1185">Reference proteome</keyword>
<comment type="similarity">
    <text evidence="1">Belongs to the Elbow/Noc family.</text>
</comment>
<feature type="domain" description="C2H2-type" evidence="7">
    <location>
        <begin position="380"/>
        <end position="413"/>
    </location>
</feature>
<evidence type="ECO:0000256" key="4">
    <source>
        <dbReference type="ARBA" id="ARBA00022833"/>
    </source>
</evidence>
<evidence type="ECO:0000256" key="6">
    <source>
        <dbReference type="SAM" id="MobiDB-lite"/>
    </source>
</evidence>
<feature type="compositionally biased region" description="Low complexity" evidence="6">
    <location>
        <begin position="19"/>
        <end position="33"/>
    </location>
</feature>
<feature type="compositionally biased region" description="Basic and acidic residues" evidence="6">
    <location>
        <begin position="162"/>
        <end position="183"/>
    </location>
</feature>
<evidence type="ECO:0000313" key="9">
    <source>
        <dbReference type="Proteomes" id="UP001164746"/>
    </source>
</evidence>
<organism evidence="8 9">
    <name type="scientific">Mya arenaria</name>
    <name type="common">Soft-shell clam</name>
    <dbReference type="NCBI Taxonomy" id="6604"/>
    <lineage>
        <taxon>Eukaryota</taxon>
        <taxon>Metazoa</taxon>
        <taxon>Spiralia</taxon>
        <taxon>Lophotrochozoa</taxon>
        <taxon>Mollusca</taxon>
        <taxon>Bivalvia</taxon>
        <taxon>Autobranchia</taxon>
        <taxon>Heteroconchia</taxon>
        <taxon>Euheterodonta</taxon>
        <taxon>Imparidentia</taxon>
        <taxon>Neoheterodontei</taxon>
        <taxon>Myida</taxon>
        <taxon>Myoidea</taxon>
        <taxon>Myidae</taxon>
        <taxon>Mya</taxon>
    </lineage>
</organism>
<dbReference type="PANTHER" id="PTHR12522:SF4">
    <property type="entry name" value="ZINC FINGER PROTEIN ELBOW"/>
    <property type="match status" value="1"/>
</dbReference>
<sequence length="513" mass="53952">MPVMERYDTSKLLPASASQYLPPDYLQPLPTTLDAKNSPLALLAQTCSSIGKDPPSKPIIPPLERKDSSQKSGGMDNKGSPPKERDGRTSNDSHRSNSSTSKDIPNFYPISTSSPKPEKSQADNQRTKDGRKSADSVYKSPTASSRPLSNSSSSGLNGLKSNIDRASPRPKTSDQTKDNRDSKCSPPPPKRQRSESPVRRDTSPGQEGKYSHPLYPGLPYGAMGYPGLPYGPSSLQPSAEALAAAGYPYGLPGGSSYSLASAHALAAHQAALKSSSSAALSQYMQYASRLRAPGGVSACKDPYCTNCVASGVPQNSHISQCTSPGCAQCSHEKALQGLFGLQGSNPLHSPLGVPSSSAFGLSHLHSLYAQNLLSQQGQQHVCNWMAGSEYCGKRFNSSEELLQHLRTHTAGGESALSAYGSLGLSIPTPGDLPGLPGYPGAGSSISPETLRRMYPTSLSPLGGSSLSSRYHPYKSALQGGPPGLPAPQSLSTLGPYYSPYNIYGQRIGSAAVP</sequence>